<evidence type="ECO:0000259" key="4">
    <source>
        <dbReference type="Pfam" id="PF14332"/>
    </source>
</evidence>
<organism evidence="5 6">
    <name type="scientific">candidate division TA06 bacterium DG_78</name>
    <dbReference type="NCBI Taxonomy" id="1703772"/>
    <lineage>
        <taxon>Bacteria</taxon>
        <taxon>Bacteria division TA06</taxon>
    </lineage>
</organism>
<feature type="repeat" description="TPR" evidence="3">
    <location>
        <begin position="309"/>
        <end position="342"/>
    </location>
</feature>
<dbReference type="SMART" id="SM00028">
    <property type="entry name" value="TPR"/>
    <property type="match status" value="7"/>
</dbReference>
<keyword evidence="1" id="KW-0677">Repeat</keyword>
<dbReference type="InterPro" id="IPR052346">
    <property type="entry name" value="O-mannosyl-transferase_TMTC"/>
</dbReference>
<dbReference type="PANTHER" id="PTHR44227:SF3">
    <property type="entry name" value="PROTEIN O-MANNOSYL-TRANSFERASE TMTC4"/>
    <property type="match status" value="1"/>
</dbReference>
<sequence>MAIKGSLAEAALPNVIQLLTLSLKSGCLSVTDGKNFGNIFIKDGKIIYATIINRKQRLGDVLVSKNEIDREALSKALNIQKTQKKKRIGEILIEIGAIKRKTLEQELKEQIQQTIFTLLKWESGFFNFEADLLPSLEEYTVELSPPEVLLEAARRIDEWRRIENKMPPFETLLIPKENVHKVPLTVQEQRVRELIDGKRSIDEVLRLSEFEFFETCRAIYGLISAGLLEQPKEPEKKEPISISEIKNVGFGFYKSEVYNDAEREFKRVLEIDANDAEALMYLGLIELRRRNYKNARMNFLKAVEKDRRPSILLNLGYICNRMKLYSEAVSYLQEARKIVPDDPKVQCNIGIAFYRQSDLDEAYDVFKQVHDSSPDFITPYIYLSIIHAKRGNTEEALSILEEALGKYPEFDAFKNNLAVLYESIGRNEESEKLYREALELDPQNFTVCRNLADFYYETQILGAAKDLYEKIPEDKWDWRILFKLGNIYLRQGSPEKALQFWEEARVLNPSEEIITQNIELLQRSREK</sequence>
<reference evidence="5 6" key="1">
    <citation type="journal article" date="2015" name="Microbiome">
        <title>Genomic resolution of linkages in carbon, nitrogen, and sulfur cycling among widespread estuary sediment bacteria.</title>
        <authorList>
            <person name="Baker B.J."/>
            <person name="Lazar C.S."/>
            <person name="Teske A.P."/>
            <person name="Dick G.J."/>
        </authorList>
    </citation>
    <scope>NUCLEOTIDE SEQUENCE [LARGE SCALE GENOMIC DNA]</scope>
    <source>
        <strain evidence="5">DG_78</strain>
    </source>
</reference>
<dbReference type="AlphaFoldDB" id="A0A0S7YBC5"/>
<proteinExistence type="predicted"/>
<dbReference type="InterPro" id="IPR019734">
    <property type="entry name" value="TPR_rpt"/>
</dbReference>
<dbReference type="InterPro" id="IPR025497">
    <property type="entry name" value="PatA-like_N"/>
</dbReference>
<evidence type="ECO:0000256" key="1">
    <source>
        <dbReference type="ARBA" id="ARBA00022737"/>
    </source>
</evidence>
<dbReference type="Pfam" id="PF13181">
    <property type="entry name" value="TPR_8"/>
    <property type="match status" value="1"/>
</dbReference>
<keyword evidence="2 3" id="KW-0802">TPR repeat</keyword>
<dbReference type="PROSITE" id="PS50005">
    <property type="entry name" value="TPR"/>
    <property type="match status" value="4"/>
</dbReference>
<evidence type="ECO:0000313" key="5">
    <source>
        <dbReference type="EMBL" id="KPJ72008.1"/>
    </source>
</evidence>
<feature type="repeat" description="TPR" evidence="3">
    <location>
        <begin position="343"/>
        <end position="376"/>
    </location>
</feature>
<dbReference type="EMBL" id="LJNI01000106">
    <property type="protein sequence ID" value="KPJ72008.1"/>
    <property type="molecule type" value="Genomic_DNA"/>
</dbReference>
<feature type="domain" description="PatA-like N-terminal" evidence="4">
    <location>
        <begin position="4"/>
        <end position="160"/>
    </location>
</feature>
<dbReference type="Pfam" id="PF13432">
    <property type="entry name" value="TPR_16"/>
    <property type="match status" value="2"/>
</dbReference>
<evidence type="ECO:0000256" key="2">
    <source>
        <dbReference type="ARBA" id="ARBA00022803"/>
    </source>
</evidence>
<comment type="caution">
    <text evidence="5">The sequence shown here is derived from an EMBL/GenBank/DDBJ whole genome shotgun (WGS) entry which is preliminary data.</text>
</comment>
<dbReference type="Pfam" id="PF07719">
    <property type="entry name" value="TPR_2"/>
    <property type="match status" value="1"/>
</dbReference>
<dbReference type="PANTHER" id="PTHR44227">
    <property type="match status" value="1"/>
</dbReference>
<dbReference type="InterPro" id="IPR037257">
    <property type="entry name" value="T2SS_E_N_sf"/>
</dbReference>
<feature type="repeat" description="TPR" evidence="3">
    <location>
        <begin position="411"/>
        <end position="444"/>
    </location>
</feature>
<dbReference type="InterPro" id="IPR013105">
    <property type="entry name" value="TPR_2"/>
</dbReference>
<protein>
    <recommendedName>
        <fullName evidence="4">PatA-like N-terminal domain-containing protein</fullName>
    </recommendedName>
</protein>
<dbReference type="Pfam" id="PF14332">
    <property type="entry name" value="DUF4388"/>
    <property type="match status" value="1"/>
</dbReference>
<dbReference type="InterPro" id="IPR011990">
    <property type="entry name" value="TPR-like_helical_dom_sf"/>
</dbReference>
<evidence type="ECO:0000313" key="6">
    <source>
        <dbReference type="Proteomes" id="UP000051012"/>
    </source>
</evidence>
<dbReference type="SUPFAM" id="SSF48452">
    <property type="entry name" value="TPR-like"/>
    <property type="match status" value="2"/>
</dbReference>
<gene>
    <name evidence="5" type="ORF">AMJ52_07765</name>
</gene>
<dbReference type="SUPFAM" id="SSF160246">
    <property type="entry name" value="EspE N-terminal domain-like"/>
    <property type="match status" value="1"/>
</dbReference>
<feature type="repeat" description="TPR" evidence="3">
    <location>
        <begin position="478"/>
        <end position="511"/>
    </location>
</feature>
<dbReference type="Gene3D" id="1.25.40.10">
    <property type="entry name" value="Tetratricopeptide repeat domain"/>
    <property type="match status" value="2"/>
</dbReference>
<name>A0A0S7YBC5_UNCT6</name>
<accession>A0A0S7YBC5</accession>
<evidence type="ECO:0000256" key="3">
    <source>
        <dbReference type="PROSITE-ProRule" id="PRU00339"/>
    </source>
</evidence>
<dbReference type="Proteomes" id="UP000051012">
    <property type="component" value="Unassembled WGS sequence"/>
</dbReference>